<gene>
    <name evidence="2" type="ORF">MDA_GLEAN10019412</name>
</gene>
<organism evidence="2 3">
    <name type="scientific">Myotis davidii</name>
    <name type="common">David's myotis</name>
    <dbReference type="NCBI Taxonomy" id="225400"/>
    <lineage>
        <taxon>Eukaryota</taxon>
        <taxon>Metazoa</taxon>
        <taxon>Chordata</taxon>
        <taxon>Craniata</taxon>
        <taxon>Vertebrata</taxon>
        <taxon>Euteleostomi</taxon>
        <taxon>Mammalia</taxon>
        <taxon>Eutheria</taxon>
        <taxon>Laurasiatheria</taxon>
        <taxon>Chiroptera</taxon>
        <taxon>Yangochiroptera</taxon>
        <taxon>Vespertilionidae</taxon>
        <taxon>Myotis</taxon>
    </lineage>
</organism>
<dbReference type="AlphaFoldDB" id="L5LX54"/>
<evidence type="ECO:0000313" key="2">
    <source>
        <dbReference type="EMBL" id="ELK30610.1"/>
    </source>
</evidence>
<dbReference type="EMBL" id="KB106856">
    <property type="protein sequence ID" value="ELK30610.1"/>
    <property type="molecule type" value="Genomic_DNA"/>
</dbReference>
<feature type="compositionally biased region" description="Polar residues" evidence="1">
    <location>
        <begin position="136"/>
        <end position="147"/>
    </location>
</feature>
<accession>L5LX54</accession>
<reference evidence="3" key="1">
    <citation type="journal article" date="2013" name="Science">
        <title>Comparative analysis of bat genomes provides insight into the evolution of flight and immunity.</title>
        <authorList>
            <person name="Zhang G."/>
            <person name="Cowled C."/>
            <person name="Shi Z."/>
            <person name="Huang Z."/>
            <person name="Bishop-Lilly K.A."/>
            <person name="Fang X."/>
            <person name="Wynne J.W."/>
            <person name="Xiong Z."/>
            <person name="Baker M.L."/>
            <person name="Zhao W."/>
            <person name="Tachedjian M."/>
            <person name="Zhu Y."/>
            <person name="Zhou P."/>
            <person name="Jiang X."/>
            <person name="Ng J."/>
            <person name="Yang L."/>
            <person name="Wu L."/>
            <person name="Xiao J."/>
            <person name="Feng Y."/>
            <person name="Chen Y."/>
            <person name="Sun X."/>
            <person name="Zhang Y."/>
            <person name="Marsh G.A."/>
            <person name="Crameri G."/>
            <person name="Broder C.C."/>
            <person name="Frey K.G."/>
            <person name="Wang L.F."/>
            <person name="Wang J."/>
        </authorList>
    </citation>
    <scope>NUCLEOTIDE SEQUENCE [LARGE SCALE GENOMIC DNA]</scope>
</reference>
<evidence type="ECO:0000256" key="1">
    <source>
        <dbReference type="SAM" id="MobiDB-lite"/>
    </source>
</evidence>
<dbReference type="Proteomes" id="UP000010556">
    <property type="component" value="Unassembled WGS sequence"/>
</dbReference>
<name>L5LX54_MYODS</name>
<protein>
    <submittedName>
        <fullName evidence="2">Uncharacterized protein</fullName>
    </submittedName>
</protein>
<evidence type="ECO:0000313" key="3">
    <source>
        <dbReference type="Proteomes" id="UP000010556"/>
    </source>
</evidence>
<proteinExistence type="predicted"/>
<feature type="region of interest" description="Disordered" evidence="1">
    <location>
        <begin position="128"/>
        <end position="147"/>
    </location>
</feature>
<keyword evidence="3" id="KW-1185">Reference proteome</keyword>
<sequence>MLVVTSSWETPGMDRGHRIAERHNKPLPFTKWAQHSRGNAVLTAHAPAGVRAAFAVWPELDEHQGLSSGLTTKGPRNCVTRAELPGEECAVVVKSLGGCRRATEVHSRKASGRFQCSSAWPQVNGKFQSELAPSVPQMQPQTSRSLS</sequence>